<dbReference type="GO" id="GO:0005524">
    <property type="term" value="F:ATP binding"/>
    <property type="evidence" value="ECO:0007669"/>
    <property type="project" value="UniProtKB-KW"/>
</dbReference>
<dbReference type="PANTHER" id="PTHR45453:SF1">
    <property type="entry name" value="PHOSPHATE REGULON SENSOR PROTEIN PHOR"/>
    <property type="match status" value="1"/>
</dbReference>
<dbReference type="SMART" id="SM00387">
    <property type="entry name" value="HATPase_c"/>
    <property type="match status" value="1"/>
</dbReference>
<sequence length="435" mass="49536">MDQKSSYNSPLNELRPLIYSLPVAILLVVLTWFETVSVANAIIITALIFVSMLYLNRRYEEEIAELRRKTILQEHESRDTRASQFLLTNIMENLTDPFLLLDSRKRILMANKSAIDMLGADILRKDISLFIRNPDVNNAIRKTIRTGKTHTVEYMHGNVVPRNMLVRLHALDIQGSEDNQENKRYIFLSIYDITLIKQAEQMRVDFVANASHELRTPLASILGFVETLQGPAKNDLQAQERFLRIMHDEASRMTRLVDDLLSLSKIEREAHIPPEGTVHLPTLINSVLETLDMRLKERNMTVTVSNPDNVGNITGDFDQLTQVAQNLVDNAIKYGRENTAIDVVLKKHVSEFPIHEESVSIAITNRGNGIPAEHIPRLMERFYRVDTARSRSLGGTGLGLAIVKHIIQRHKGHILFESEVNEYTRVTVTLPYKSG</sequence>
<evidence type="ECO:0000259" key="14">
    <source>
        <dbReference type="PROSITE" id="PS50112"/>
    </source>
</evidence>
<dbReference type="OrthoDB" id="9813151at2"/>
<dbReference type="FunFam" id="3.30.565.10:FF:000006">
    <property type="entry name" value="Sensor histidine kinase WalK"/>
    <property type="match status" value="1"/>
</dbReference>
<proteinExistence type="predicted"/>
<dbReference type="Gene3D" id="3.30.565.10">
    <property type="entry name" value="Histidine kinase-like ATPase, C-terminal domain"/>
    <property type="match status" value="1"/>
</dbReference>
<dbReference type="RefSeq" id="WP_139941631.1">
    <property type="nucleotide sequence ID" value="NZ_JBHSYP010000005.1"/>
</dbReference>
<dbReference type="Proteomes" id="UP000319148">
    <property type="component" value="Unassembled WGS sequence"/>
</dbReference>
<dbReference type="GO" id="GO:0004721">
    <property type="term" value="F:phosphoprotein phosphatase activity"/>
    <property type="evidence" value="ECO:0007669"/>
    <property type="project" value="TreeGrafter"/>
</dbReference>
<evidence type="ECO:0000256" key="12">
    <source>
        <dbReference type="SAM" id="Phobius"/>
    </source>
</evidence>
<organism evidence="15 16">
    <name type="scientific">Emcibacter nanhaiensis</name>
    <dbReference type="NCBI Taxonomy" id="1505037"/>
    <lineage>
        <taxon>Bacteria</taxon>
        <taxon>Pseudomonadati</taxon>
        <taxon>Pseudomonadota</taxon>
        <taxon>Alphaproteobacteria</taxon>
        <taxon>Emcibacterales</taxon>
        <taxon>Emcibacteraceae</taxon>
        <taxon>Emcibacter</taxon>
    </lineage>
</organism>
<evidence type="ECO:0000256" key="5">
    <source>
        <dbReference type="ARBA" id="ARBA00022553"/>
    </source>
</evidence>
<keyword evidence="12" id="KW-1133">Transmembrane helix</keyword>
<dbReference type="InterPro" id="IPR004358">
    <property type="entry name" value="Sig_transdc_His_kin-like_C"/>
</dbReference>
<dbReference type="SUPFAM" id="SSF47384">
    <property type="entry name" value="Homodimeric domain of signal transducing histidine kinase"/>
    <property type="match status" value="1"/>
</dbReference>
<dbReference type="CDD" id="cd00075">
    <property type="entry name" value="HATPase"/>
    <property type="match status" value="1"/>
</dbReference>
<dbReference type="SUPFAM" id="SSF55874">
    <property type="entry name" value="ATPase domain of HSP90 chaperone/DNA topoisomerase II/histidine kinase"/>
    <property type="match status" value="1"/>
</dbReference>
<dbReference type="CDD" id="cd00130">
    <property type="entry name" value="PAS"/>
    <property type="match status" value="1"/>
</dbReference>
<dbReference type="Gene3D" id="3.30.450.20">
    <property type="entry name" value="PAS domain"/>
    <property type="match status" value="1"/>
</dbReference>
<dbReference type="InterPro" id="IPR003594">
    <property type="entry name" value="HATPase_dom"/>
</dbReference>
<dbReference type="Gene3D" id="1.10.287.130">
    <property type="match status" value="1"/>
</dbReference>
<comment type="catalytic activity">
    <reaction evidence="1">
        <text>ATP + protein L-histidine = ADP + protein N-phospho-L-histidine.</text>
        <dbReference type="EC" id="2.7.13.3"/>
    </reaction>
</comment>
<feature type="domain" description="PAS" evidence="14">
    <location>
        <begin position="83"/>
        <end position="119"/>
    </location>
</feature>
<evidence type="ECO:0000256" key="6">
    <source>
        <dbReference type="ARBA" id="ARBA00022679"/>
    </source>
</evidence>
<evidence type="ECO:0000313" key="16">
    <source>
        <dbReference type="Proteomes" id="UP000319148"/>
    </source>
</evidence>
<feature type="transmembrane region" description="Helical" evidence="12">
    <location>
        <begin position="39"/>
        <end position="56"/>
    </location>
</feature>
<keyword evidence="5" id="KW-0597">Phosphoprotein</keyword>
<evidence type="ECO:0000256" key="3">
    <source>
        <dbReference type="ARBA" id="ARBA00012438"/>
    </source>
</evidence>
<name>A0A501PBF8_9PROT</name>
<dbReference type="PROSITE" id="PS50109">
    <property type="entry name" value="HIS_KIN"/>
    <property type="match status" value="1"/>
</dbReference>
<dbReference type="AlphaFoldDB" id="A0A501PBF8"/>
<evidence type="ECO:0000256" key="11">
    <source>
        <dbReference type="ARBA" id="ARBA00023136"/>
    </source>
</evidence>
<dbReference type="InterPro" id="IPR036890">
    <property type="entry name" value="HATPase_C_sf"/>
</dbReference>
<dbReference type="Pfam" id="PF00512">
    <property type="entry name" value="HisKA"/>
    <property type="match status" value="1"/>
</dbReference>
<evidence type="ECO:0000313" key="15">
    <source>
        <dbReference type="EMBL" id="TPD57316.1"/>
    </source>
</evidence>
<dbReference type="PANTHER" id="PTHR45453">
    <property type="entry name" value="PHOSPHATE REGULON SENSOR PROTEIN PHOR"/>
    <property type="match status" value="1"/>
</dbReference>
<keyword evidence="12" id="KW-0812">Transmembrane</keyword>
<evidence type="ECO:0000256" key="2">
    <source>
        <dbReference type="ARBA" id="ARBA00004236"/>
    </source>
</evidence>
<dbReference type="EC" id="2.7.13.3" evidence="3"/>
<keyword evidence="7" id="KW-0547">Nucleotide-binding</keyword>
<feature type="domain" description="Histidine kinase" evidence="13">
    <location>
        <begin position="209"/>
        <end position="434"/>
    </location>
</feature>
<keyword evidence="16" id="KW-1185">Reference proteome</keyword>
<keyword evidence="11 12" id="KW-0472">Membrane</keyword>
<dbReference type="InterPro" id="IPR035965">
    <property type="entry name" value="PAS-like_dom_sf"/>
</dbReference>
<evidence type="ECO:0000256" key="7">
    <source>
        <dbReference type="ARBA" id="ARBA00022741"/>
    </source>
</evidence>
<dbReference type="GO" id="GO:0016036">
    <property type="term" value="P:cellular response to phosphate starvation"/>
    <property type="evidence" value="ECO:0007669"/>
    <property type="project" value="TreeGrafter"/>
</dbReference>
<dbReference type="FunFam" id="1.10.287.130:FF:000008">
    <property type="entry name" value="Two-component sensor histidine kinase"/>
    <property type="match status" value="1"/>
</dbReference>
<comment type="subcellular location">
    <subcellularLocation>
        <location evidence="2">Cell membrane</location>
    </subcellularLocation>
</comment>
<keyword evidence="8" id="KW-0418">Kinase</keyword>
<dbReference type="SUPFAM" id="SSF55785">
    <property type="entry name" value="PYP-like sensor domain (PAS domain)"/>
    <property type="match status" value="1"/>
</dbReference>
<dbReference type="InterPro" id="IPR003661">
    <property type="entry name" value="HisK_dim/P_dom"/>
</dbReference>
<evidence type="ECO:0000256" key="8">
    <source>
        <dbReference type="ARBA" id="ARBA00022777"/>
    </source>
</evidence>
<dbReference type="PROSITE" id="PS50112">
    <property type="entry name" value="PAS"/>
    <property type="match status" value="1"/>
</dbReference>
<dbReference type="GO" id="GO:0005886">
    <property type="term" value="C:plasma membrane"/>
    <property type="evidence" value="ECO:0007669"/>
    <property type="project" value="UniProtKB-SubCell"/>
</dbReference>
<dbReference type="SMART" id="SM00388">
    <property type="entry name" value="HisKA"/>
    <property type="match status" value="1"/>
</dbReference>
<dbReference type="PRINTS" id="PR00344">
    <property type="entry name" value="BCTRLSENSOR"/>
</dbReference>
<dbReference type="InterPro" id="IPR005467">
    <property type="entry name" value="His_kinase_dom"/>
</dbReference>
<dbReference type="CDD" id="cd00082">
    <property type="entry name" value="HisKA"/>
    <property type="match status" value="1"/>
</dbReference>
<keyword evidence="10" id="KW-0902">Two-component regulatory system</keyword>
<accession>A0A501PBF8</accession>
<reference evidence="16" key="1">
    <citation type="submission" date="2019-06" db="EMBL/GenBank/DDBJ databases">
        <title>The complete genome of Emcibacter congregatus ZYLT.</title>
        <authorList>
            <person name="Zhao Z."/>
        </authorList>
    </citation>
    <scope>NUCLEOTIDE SEQUENCE [LARGE SCALE GENOMIC DNA]</scope>
    <source>
        <strain evidence="16">MCCC 1A06723</strain>
    </source>
</reference>
<feature type="transmembrane region" description="Helical" evidence="12">
    <location>
        <begin position="16"/>
        <end position="33"/>
    </location>
</feature>
<keyword evidence="6" id="KW-0808">Transferase</keyword>
<evidence type="ECO:0000256" key="9">
    <source>
        <dbReference type="ARBA" id="ARBA00022840"/>
    </source>
</evidence>
<evidence type="ECO:0000256" key="1">
    <source>
        <dbReference type="ARBA" id="ARBA00000085"/>
    </source>
</evidence>
<keyword evidence="9" id="KW-0067">ATP-binding</keyword>
<dbReference type="InterPro" id="IPR000014">
    <property type="entry name" value="PAS"/>
</dbReference>
<dbReference type="InterPro" id="IPR050351">
    <property type="entry name" value="BphY/WalK/GraS-like"/>
</dbReference>
<dbReference type="GO" id="GO:0000155">
    <property type="term" value="F:phosphorelay sensor kinase activity"/>
    <property type="evidence" value="ECO:0007669"/>
    <property type="project" value="InterPro"/>
</dbReference>
<evidence type="ECO:0000256" key="4">
    <source>
        <dbReference type="ARBA" id="ARBA00022475"/>
    </source>
</evidence>
<dbReference type="EMBL" id="VFIY01000018">
    <property type="protein sequence ID" value="TPD57316.1"/>
    <property type="molecule type" value="Genomic_DNA"/>
</dbReference>
<dbReference type="Pfam" id="PF02518">
    <property type="entry name" value="HATPase_c"/>
    <property type="match status" value="1"/>
</dbReference>
<dbReference type="NCBIfam" id="TIGR00229">
    <property type="entry name" value="sensory_box"/>
    <property type="match status" value="1"/>
</dbReference>
<evidence type="ECO:0000259" key="13">
    <source>
        <dbReference type="PROSITE" id="PS50109"/>
    </source>
</evidence>
<gene>
    <name evidence="15" type="ORF">FIV46_14400</name>
</gene>
<dbReference type="InterPro" id="IPR036097">
    <property type="entry name" value="HisK_dim/P_sf"/>
</dbReference>
<evidence type="ECO:0000256" key="10">
    <source>
        <dbReference type="ARBA" id="ARBA00023012"/>
    </source>
</evidence>
<dbReference type="Pfam" id="PF13188">
    <property type="entry name" value="PAS_8"/>
    <property type="match status" value="1"/>
</dbReference>
<keyword evidence="4" id="KW-1003">Cell membrane</keyword>
<comment type="caution">
    <text evidence="15">The sequence shown here is derived from an EMBL/GenBank/DDBJ whole genome shotgun (WGS) entry which is preliminary data.</text>
</comment>
<protein>
    <recommendedName>
        <fullName evidence="3">histidine kinase</fullName>
        <ecNumber evidence="3">2.7.13.3</ecNumber>
    </recommendedName>
</protein>